<organism evidence="3 4">
    <name type="scientific">Glaciecola siphonariae</name>
    <dbReference type="NCBI Taxonomy" id="521012"/>
    <lineage>
        <taxon>Bacteria</taxon>
        <taxon>Pseudomonadati</taxon>
        <taxon>Pseudomonadota</taxon>
        <taxon>Gammaproteobacteria</taxon>
        <taxon>Alteromonadales</taxon>
        <taxon>Alteromonadaceae</taxon>
        <taxon>Glaciecola</taxon>
    </lineage>
</organism>
<keyword evidence="2" id="KW-0472">Membrane</keyword>
<name>A0ABV9LWZ0_9ALTE</name>
<proteinExistence type="predicted"/>
<evidence type="ECO:0000313" key="4">
    <source>
        <dbReference type="Proteomes" id="UP001595897"/>
    </source>
</evidence>
<evidence type="ECO:0000313" key="3">
    <source>
        <dbReference type="EMBL" id="MFC4700699.1"/>
    </source>
</evidence>
<evidence type="ECO:0000256" key="1">
    <source>
        <dbReference type="SAM" id="Coils"/>
    </source>
</evidence>
<keyword evidence="2" id="KW-1133">Transmembrane helix</keyword>
<evidence type="ECO:0000256" key="2">
    <source>
        <dbReference type="SAM" id="Phobius"/>
    </source>
</evidence>
<feature type="transmembrane region" description="Helical" evidence="2">
    <location>
        <begin position="223"/>
        <end position="241"/>
    </location>
</feature>
<protein>
    <submittedName>
        <fullName evidence="3">Uncharacterized protein</fullName>
    </submittedName>
</protein>
<keyword evidence="4" id="KW-1185">Reference proteome</keyword>
<keyword evidence="1" id="KW-0175">Coiled coil</keyword>
<feature type="transmembrane region" description="Helical" evidence="2">
    <location>
        <begin position="275"/>
        <end position="294"/>
    </location>
</feature>
<feature type="coiled-coil region" evidence="1">
    <location>
        <begin position="130"/>
        <end position="157"/>
    </location>
</feature>
<feature type="coiled-coil region" evidence="1">
    <location>
        <begin position="519"/>
        <end position="562"/>
    </location>
</feature>
<feature type="transmembrane region" description="Helical" evidence="2">
    <location>
        <begin position="380"/>
        <end position="403"/>
    </location>
</feature>
<accession>A0ABV9LWZ0</accession>
<keyword evidence="2" id="KW-0812">Transmembrane</keyword>
<sequence>MDTFPRFAKVVSHFAQTHPSKWLELPRFVLLLSLTPFILDLSLFQIGNADYAPSEYLIDPLRFESLSYEQLSDYNGEPPIAPNAKVSKKQRELIVQFIKMTPERMCVDRKRRKAFIHHVLSNDPQLQKMCAQYRRDLQIYKQKLKRHNALKEQTKKAAQALVAQADGFLSMAHNKPPAPQASVISYSQGYFQAFFAQFSLETVLDENADSHHQNTGFVASPSSVANALVLLLIIPAVLVCLRYRAWLLLVFGLSIPMVNASVWALSFVYDGLGLSLYHIDSVMVAQIAFAYFLLSAHLRAESFVIFSLFISLAIVYLISASSAISESELNDASQNLATFTYLIPVLLFVILATILRILIKGMRQNIGLLKELGLWRSVKAFARALLMWTPMAVLCLPFFYLSLHLIPKHISNTLHEQGLLQNDYSHQAGLLDNALLSTAHLSDDIQFVWHLSVEEQKANLHASNRDLQALSFTDTFNRRFEQGVPRSLVFDKSQSDAFLVAPVVNLANDEMKKSMQKAYLNLRSQIKASLNKLVAAQENAIKEAANSNLSSAVSKLEALRIEGQSRIQDANGNTQSSIFASFTYVQAYHQLAMLLFAYLCLKSYLYVFSRVSVNQQTGILVSLSERRSKSQPAQEHKGAPNIRSHGSEILLSSEMAPTFYLSRKFQCRGKAPKLRFTQMLGAPIARIFNGAYAMNEINLTPNDTDVGCSSTQGIEYFEWDLRDGERVVFDYHHFVGISKGVTLSTLISPRFSSLLIGKIIYSQATGPGKLILMAKGRAQIYTGQVQAGSLPPKRMLAMSVDTKLCVESELDILNVYFSEAYIKPIEGDMIIDVDTQSGHSSGLGSFIKHFILPG</sequence>
<dbReference type="RefSeq" id="WP_382408483.1">
    <property type="nucleotide sequence ID" value="NZ_JBHSGU010000003.1"/>
</dbReference>
<feature type="transmembrane region" description="Helical" evidence="2">
    <location>
        <begin position="303"/>
        <end position="324"/>
    </location>
</feature>
<feature type="transmembrane region" description="Helical" evidence="2">
    <location>
        <begin position="336"/>
        <end position="359"/>
    </location>
</feature>
<dbReference type="Proteomes" id="UP001595897">
    <property type="component" value="Unassembled WGS sequence"/>
</dbReference>
<feature type="transmembrane region" description="Helical" evidence="2">
    <location>
        <begin position="248"/>
        <end position="269"/>
    </location>
</feature>
<dbReference type="EMBL" id="JBHSGU010000003">
    <property type="protein sequence ID" value="MFC4700699.1"/>
    <property type="molecule type" value="Genomic_DNA"/>
</dbReference>
<reference evidence="4" key="1">
    <citation type="journal article" date="2019" name="Int. J. Syst. Evol. Microbiol.">
        <title>The Global Catalogue of Microorganisms (GCM) 10K type strain sequencing project: providing services to taxonomists for standard genome sequencing and annotation.</title>
        <authorList>
            <consortium name="The Broad Institute Genomics Platform"/>
            <consortium name="The Broad Institute Genome Sequencing Center for Infectious Disease"/>
            <person name="Wu L."/>
            <person name="Ma J."/>
        </authorList>
    </citation>
    <scope>NUCLEOTIDE SEQUENCE [LARGE SCALE GENOMIC DNA]</scope>
    <source>
        <strain evidence="4">KACC 12507</strain>
    </source>
</reference>
<gene>
    <name evidence="3" type="ORF">ACFO4O_11050</name>
</gene>
<comment type="caution">
    <text evidence="3">The sequence shown here is derived from an EMBL/GenBank/DDBJ whole genome shotgun (WGS) entry which is preliminary data.</text>
</comment>